<dbReference type="AlphaFoldDB" id="A0A0C9URA0"/>
<dbReference type="EMBL" id="KN837323">
    <property type="protein sequence ID" value="KIJ27800.1"/>
    <property type="molecule type" value="Genomic_DNA"/>
</dbReference>
<sequence>YLSRGQKDVFKTFEGYEELDWTKFKVAIEEAFEGAFKEKNKAYRSADVFRAGKYLFDVDAFDRNPPEGFAPPDSESKPQGGSVEVKTRTVTLPATPMSAPVSHNMEDLLLRIKSLNVKEPEYAVTYAKIQAASPITADLLKQPYGTSTFIGQGNALSLKNIFV</sequence>
<evidence type="ECO:0000313" key="3">
    <source>
        <dbReference type="Proteomes" id="UP000054279"/>
    </source>
</evidence>
<proteinExistence type="predicted"/>
<accession>A0A0C9URA0</accession>
<organism evidence="2 3">
    <name type="scientific">Sphaerobolus stellatus (strain SS14)</name>
    <dbReference type="NCBI Taxonomy" id="990650"/>
    <lineage>
        <taxon>Eukaryota</taxon>
        <taxon>Fungi</taxon>
        <taxon>Dikarya</taxon>
        <taxon>Basidiomycota</taxon>
        <taxon>Agaricomycotina</taxon>
        <taxon>Agaricomycetes</taxon>
        <taxon>Phallomycetidae</taxon>
        <taxon>Geastrales</taxon>
        <taxon>Sphaerobolaceae</taxon>
        <taxon>Sphaerobolus</taxon>
    </lineage>
</organism>
<feature type="non-terminal residue" evidence="2">
    <location>
        <position position="1"/>
    </location>
</feature>
<protein>
    <submittedName>
        <fullName evidence="2">Uncharacterized protein</fullName>
    </submittedName>
</protein>
<dbReference type="HOGENOM" id="CLU_1631118_0_0_1"/>
<gene>
    <name evidence="2" type="ORF">M422DRAFT_270986</name>
</gene>
<dbReference type="Proteomes" id="UP000054279">
    <property type="component" value="Unassembled WGS sequence"/>
</dbReference>
<keyword evidence="3" id="KW-1185">Reference proteome</keyword>
<name>A0A0C9URA0_SPHS4</name>
<reference evidence="2 3" key="1">
    <citation type="submission" date="2014-06" db="EMBL/GenBank/DDBJ databases">
        <title>Evolutionary Origins and Diversification of the Mycorrhizal Mutualists.</title>
        <authorList>
            <consortium name="DOE Joint Genome Institute"/>
            <consortium name="Mycorrhizal Genomics Consortium"/>
            <person name="Kohler A."/>
            <person name="Kuo A."/>
            <person name="Nagy L.G."/>
            <person name="Floudas D."/>
            <person name="Copeland A."/>
            <person name="Barry K.W."/>
            <person name="Cichocki N."/>
            <person name="Veneault-Fourrey C."/>
            <person name="LaButti K."/>
            <person name="Lindquist E.A."/>
            <person name="Lipzen A."/>
            <person name="Lundell T."/>
            <person name="Morin E."/>
            <person name="Murat C."/>
            <person name="Riley R."/>
            <person name="Ohm R."/>
            <person name="Sun H."/>
            <person name="Tunlid A."/>
            <person name="Henrissat B."/>
            <person name="Grigoriev I.V."/>
            <person name="Hibbett D.S."/>
            <person name="Martin F."/>
        </authorList>
    </citation>
    <scope>NUCLEOTIDE SEQUENCE [LARGE SCALE GENOMIC DNA]</scope>
    <source>
        <strain evidence="2 3">SS14</strain>
    </source>
</reference>
<evidence type="ECO:0000313" key="2">
    <source>
        <dbReference type="EMBL" id="KIJ27800.1"/>
    </source>
</evidence>
<feature type="region of interest" description="Disordered" evidence="1">
    <location>
        <begin position="65"/>
        <end position="84"/>
    </location>
</feature>
<evidence type="ECO:0000256" key="1">
    <source>
        <dbReference type="SAM" id="MobiDB-lite"/>
    </source>
</evidence>